<evidence type="ECO:0000256" key="11">
    <source>
        <dbReference type="PIRSR" id="PIRSR602481-1"/>
    </source>
</evidence>
<keyword evidence="10" id="KW-0804">Transcription</keyword>
<dbReference type="EMBL" id="CSTD01000001">
    <property type="protein sequence ID" value="CPR05863.1"/>
    <property type="molecule type" value="Genomic_DNA"/>
</dbReference>
<feature type="binding site" evidence="12">
    <location>
        <position position="121"/>
    </location>
    <ligand>
        <name>Fe cation</name>
        <dbReference type="ChEBI" id="CHEBI:24875"/>
    </ligand>
</feature>
<dbReference type="GO" id="GO:1900376">
    <property type="term" value="P:regulation of secondary metabolite biosynthetic process"/>
    <property type="evidence" value="ECO:0007669"/>
    <property type="project" value="TreeGrafter"/>
</dbReference>
<feature type="binding site" evidence="11">
    <location>
        <position position="149"/>
    </location>
    <ligand>
        <name>Zn(2+)</name>
        <dbReference type="ChEBI" id="CHEBI:29105"/>
    </ligand>
</feature>
<feature type="region of interest" description="Disordered" evidence="13">
    <location>
        <begin position="238"/>
        <end position="259"/>
    </location>
</feature>
<keyword evidence="3" id="KW-0963">Cytoplasm</keyword>
<feature type="region of interest" description="Disordered" evidence="13">
    <location>
        <begin position="154"/>
        <end position="197"/>
    </location>
</feature>
<dbReference type="GO" id="GO:0003700">
    <property type="term" value="F:DNA-binding transcription factor activity"/>
    <property type="evidence" value="ECO:0007669"/>
    <property type="project" value="InterPro"/>
</dbReference>
<protein>
    <submittedName>
        <fullName evidence="14">Ferric uptake regulation protein</fullName>
    </submittedName>
</protein>
<evidence type="ECO:0000256" key="12">
    <source>
        <dbReference type="PIRSR" id="PIRSR602481-2"/>
    </source>
</evidence>
<evidence type="ECO:0000256" key="1">
    <source>
        <dbReference type="ARBA" id="ARBA00004496"/>
    </source>
</evidence>
<keyword evidence="8" id="KW-0805">Transcription regulation</keyword>
<comment type="cofactor">
    <cofactor evidence="11">
        <name>Zn(2+)</name>
        <dbReference type="ChEBI" id="CHEBI:29105"/>
    </cofactor>
    <text evidence="11">Binds 1 zinc ion per subunit.</text>
</comment>
<evidence type="ECO:0000256" key="2">
    <source>
        <dbReference type="ARBA" id="ARBA00007957"/>
    </source>
</evidence>
<dbReference type="InterPro" id="IPR036388">
    <property type="entry name" value="WH-like_DNA-bd_sf"/>
</dbReference>
<sequence length="259" mass="27407">MTSSRKDWAFIQPSSLAGYSAQLRRADLRVTRPRIAVIHAVHTNPHADAETVIRVVRDGLPDVSKQAVYYVLNTLTGVGLLRRIQPAGSVGRYETRVGDNHHHVVCRTCGAIEDVDCDAGEAPCMSARAASGFQVDEAEVFYWGRCPECGVSNGSQTNGAHDRGAQVPDPPPSPSDNRSRPHGSGHPLPGPPAEGWLSSAPLARITVSKAAGIGTGGLGANAGWARYDVSDATAANNALAGNGPRAEASRQRWAHVDPR</sequence>
<keyword evidence="5 11" id="KW-0479">Metal-binding</keyword>
<dbReference type="InterPro" id="IPR043135">
    <property type="entry name" value="Fur_C"/>
</dbReference>
<evidence type="ECO:0000256" key="7">
    <source>
        <dbReference type="ARBA" id="ARBA00023004"/>
    </source>
</evidence>
<dbReference type="GO" id="GO:0000976">
    <property type="term" value="F:transcription cis-regulatory region binding"/>
    <property type="evidence" value="ECO:0007669"/>
    <property type="project" value="TreeGrafter"/>
</dbReference>
<feature type="binding site" evidence="11">
    <location>
        <position position="146"/>
    </location>
    <ligand>
        <name>Zn(2+)</name>
        <dbReference type="ChEBI" id="CHEBI:29105"/>
    </ligand>
</feature>
<dbReference type="Gene3D" id="3.30.1490.190">
    <property type="match status" value="1"/>
</dbReference>
<dbReference type="SUPFAM" id="SSF46785">
    <property type="entry name" value="Winged helix' DNA-binding domain"/>
    <property type="match status" value="1"/>
</dbReference>
<keyword evidence="7 12" id="KW-0408">Iron</keyword>
<dbReference type="Gene3D" id="1.10.10.10">
    <property type="entry name" value="Winged helix-like DNA-binding domain superfamily/Winged helix DNA-binding domain"/>
    <property type="match status" value="1"/>
</dbReference>
<keyword evidence="9" id="KW-0238">DNA-binding</keyword>
<evidence type="ECO:0000256" key="9">
    <source>
        <dbReference type="ARBA" id="ARBA00023125"/>
    </source>
</evidence>
<evidence type="ECO:0000256" key="10">
    <source>
        <dbReference type="ARBA" id="ARBA00023163"/>
    </source>
</evidence>
<name>A0A0U0W3K3_MYCBE</name>
<evidence type="ECO:0000256" key="3">
    <source>
        <dbReference type="ARBA" id="ARBA00022490"/>
    </source>
</evidence>
<dbReference type="Pfam" id="PF01475">
    <property type="entry name" value="FUR"/>
    <property type="match status" value="1"/>
</dbReference>
<comment type="subcellular location">
    <subcellularLocation>
        <location evidence="1">Cytoplasm</location>
    </subcellularLocation>
</comment>
<evidence type="ECO:0000313" key="14">
    <source>
        <dbReference type="EMBL" id="CPR05863.1"/>
    </source>
</evidence>
<evidence type="ECO:0000256" key="5">
    <source>
        <dbReference type="ARBA" id="ARBA00022723"/>
    </source>
</evidence>
<dbReference type="InterPro" id="IPR036390">
    <property type="entry name" value="WH_DNA-bd_sf"/>
</dbReference>
<dbReference type="InterPro" id="IPR002481">
    <property type="entry name" value="FUR"/>
</dbReference>
<feature type="binding site" evidence="11">
    <location>
        <position position="106"/>
    </location>
    <ligand>
        <name>Zn(2+)</name>
        <dbReference type="ChEBI" id="CHEBI:29105"/>
    </ligand>
</feature>
<evidence type="ECO:0000256" key="4">
    <source>
        <dbReference type="ARBA" id="ARBA00022491"/>
    </source>
</evidence>
<keyword evidence="4" id="KW-0678">Repressor</keyword>
<reference evidence="14 15" key="1">
    <citation type="submission" date="2015-03" db="EMBL/GenBank/DDBJ databases">
        <authorList>
            <person name="Murphy D."/>
        </authorList>
    </citation>
    <scope>NUCLEOTIDE SEQUENCE [LARGE SCALE GENOMIC DNA]</scope>
    <source>
        <strain evidence="14 15">DSM 44277</strain>
    </source>
</reference>
<accession>A0A0U0W3K3</accession>
<feature type="compositionally biased region" description="Basic and acidic residues" evidence="13">
    <location>
        <begin position="247"/>
        <end position="259"/>
    </location>
</feature>
<dbReference type="AlphaFoldDB" id="A0A0U0W3K3"/>
<dbReference type="CDD" id="cd07153">
    <property type="entry name" value="Fur_like"/>
    <property type="match status" value="1"/>
</dbReference>
<evidence type="ECO:0000256" key="13">
    <source>
        <dbReference type="SAM" id="MobiDB-lite"/>
    </source>
</evidence>
<proteinExistence type="inferred from homology"/>
<gene>
    <name evidence="14" type="primary">furA_2</name>
    <name evidence="14" type="ORF">BN971_00660</name>
</gene>
<comment type="similarity">
    <text evidence="2">Belongs to the Fur family.</text>
</comment>
<comment type="cofactor">
    <cofactor evidence="12">
        <name>Mn(2+)</name>
        <dbReference type="ChEBI" id="CHEBI:29035"/>
    </cofactor>
    <cofactor evidence="12">
        <name>Fe(2+)</name>
        <dbReference type="ChEBI" id="CHEBI:29033"/>
    </cofactor>
    <text evidence="12">Binds 1 Mn(2+) or Fe(2+) ion per subunit.</text>
</comment>
<feature type="binding site" evidence="11">
    <location>
        <position position="109"/>
    </location>
    <ligand>
        <name>Zn(2+)</name>
        <dbReference type="ChEBI" id="CHEBI:29105"/>
    </ligand>
</feature>
<dbReference type="GO" id="GO:0005737">
    <property type="term" value="C:cytoplasm"/>
    <property type="evidence" value="ECO:0007669"/>
    <property type="project" value="UniProtKB-SubCell"/>
</dbReference>
<organism evidence="14 15">
    <name type="scientific">Mycobacterium bohemicum DSM 44277</name>
    <dbReference type="NCBI Taxonomy" id="1236609"/>
    <lineage>
        <taxon>Bacteria</taxon>
        <taxon>Bacillati</taxon>
        <taxon>Actinomycetota</taxon>
        <taxon>Actinomycetes</taxon>
        <taxon>Mycobacteriales</taxon>
        <taxon>Mycobacteriaceae</taxon>
        <taxon>Mycobacterium</taxon>
    </lineage>
</organism>
<evidence type="ECO:0000256" key="8">
    <source>
        <dbReference type="ARBA" id="ARBA00023015"/>
    </source>
</evidence>
<evidence type="ECO:0000256" key="6">
    <source>
        <dbReference type="ARBA" id="ARBA00022833"/>
    </source>
</evidence>
<dbReference type="Proteomes" id="UP000198875">
    <property type="component" value="Unassembled WGS sequence"/>
</dbReference>
<dbReference type="PANTHER" id="PTHR33202:SF18">
    <property type="entry name" value="TRANSCRIPTIONAL REGULATOR FURA"/>
    <property type="match status" value="1"/>
</dbReference>
<dbReference type="GO" id="GO:0008270">
    <property type="term" value="F:zinc ion binding"/>
    <property type="evidence" value="ECO:0007669"/>
    <property type="project" value="TreeGrafter"/>
</dbReference>
<evidence type="ECO:0000313" key="15">
    <source>
        <dbReference type="Proteomes" id="UP000198875"/>
    </source>
</evidence>
<dbReference type="PANTHER" id="PTHR33202">
    <property type="entry name" value="ZINC UPTAKE REGULATION PROTEIN"/>
    <property type="match status" value="1"/>
</dbReference>
<keyword evidence="6 11" id="KW-0862">Zinc</keyword>
<dbReference type="GO" id="GO:0045892">
    <property type="term" value="P:negative regulation of DNA-templated transcription"/>
    <property type="evidence" value="ECO:0007669"/>
    <property type="project" value="TreeGrafter"/>
</dbReference>